<dbReference type="EMBL" id="JAULSU010000003">
    <property type="protein sequence ID" value="KAK0622991.1"/>
    <property type="molecule type" value="Genomic_DNA"/>
</dbReference>
<dbReference type="AlphaFoldDB" id="A0AA39WWT9"/>
<proteinExistence type="predicted"/>
<name>A0AA39WWT9_9PEZI</name>
<sequence>MPTKPRQLPVLCQSKTQMLPKVFYLVFISHHQSSITVIVSLKFQLLATFLEFHVHLHLHIQTMIILRVISRNIAALRIRQKCLPNTRAKTNKEQCQTRRGIEKSKEAKPKPCGTNMFFQPIHSYRYQSVTCPVPPFSFLFFFFFWSFASLFWVLPKFHHDPANLIINQTHTSTCFRPVYKSPLPHSHPGGSSASHTPSATRHL</sequence>
<keyword evidence="4" id="KW-1185">Reference proteome</keyword>
<keyword evidence="2" id="KW-0812">Transmembrane</keyword>
<reference evidence="3" key="1">
    <citation type="submission" date="2023-06" db="EMBL/GenBank/DDBJ databases">
        <title>Genome-scale phylogeny and comparative genomics of the fungal order Sordariales.</title>
        <authorList>
            <consortium name="Lawrence Berkeley National Laboratory"/>
            <person name="Hensen N."/>
            <person name="Bonometti L."/>
            <person name="Westerberg I."/>
            <person name="Brannstrom I.O."/>
            <person name="Guillou S."/>
            <person name="Cros-Aarteil S."/>
            <person name="Calhoun S."/>
            <person name="Haridas S."/>
            <person name="Kuo A."/>
            <person name="Mondo S."/>
            <person name="Pangilinan J."/>
            <person name="Riley R."/>
            <person name="Labutti K."/>
            <person name="Andreopoulos B."/>
            <person name="Lipzen A."/>
            <person name="Chen C."/>
            <person name="Yanf M."/>
            <person name="Daum C."/>
            <person name="Ng V."/>
            <person name="Clum A."/>
            <person name="Steindorff A."/>
            <person name="Ohm R."/>
            <person name="Martin F."/>
            <person name="Silar P."/>
            <person name="Natvig D."/>
            <person name="Lalanne C."/>
            <person name="Gautier V."/>
            <person name="Ament-Velasquez S.L."/>
            <person name="Kruys A."/>
            <person name="Hutchinson M.I."/>
            <person name="Powell A.J."/>
            <person name="Barry K."/>
            <person name="Miller A.N."/>
            <person name="Grigoriev I.V."/>
            <person name="Debuchy R."/>
            <person name="Gladieux P."/>
            <person name="Thoren M.H."/>
            <person name="Johannesson H."/>
        </authorList>
    </citation>
    <scope>NUCLEOTIDE SEQUENCE</scope>
    <source>
        <strain evidence="3">CBS 606.72</strain>
    </source>
</reference>
<keyword evidence="2" id="KW-0472">Membrane</keyword>
<feature type="transmembrane region" description="Helical" evidence="2">
    <location>
        <begin position="136"/>
        <end position="154"/>
    </location>
</feature>
<evidence type="ECO:0000256" key="2">
    <source>
        <dbReference type="SAM" id="Phobius"/>
    </source>
</evidence>
<feature type="region of interest" description="Disordered" evidence="1">
    <location>
        <begin position="184"/>
        <end position="203"/>
    </location>
</feature>
<evidence type="ECO:0000256" key="1">
    <source>
        <dbReference type="SAM" id="MobiDB-lite"/>
    </source>
</evidence>
<evidence type="ECO:0000313" key="3">
    <source>
        <dbReference type="EMBL" id="KAK0622991.1"/>
    </source>
</evidence>
<evidence type="ECO:0000313" key="4">
    <source>
        <dbReference type="Proteomes" id="UP001175000"/>
    </source>
</evidence>
<accession>A0AA39WWT9</accession>
<dbReference type="Proteomes" id="UP001175000">
    <property type="component" value="Unassembled WGS sequence"/>
</dbReference>
<keyword evidence="2" id="KW-1133">Transmembrane helix</keyword>
<protein>
    <submittedName>
        <fullName evidence="3">Uncharacterized protein</fullName>
    </submittedName>
</protein>
<organism evidence="3 4">
    <name type="scientific">Immersiella caudata</name>
    <dbReference type="NCBI Taxonomy" id="314043"/>
    <lineage>
        <taxon>Eukaryota</taxon>
        <taxon>Fungi</taxon>
        <taxon>Dikarya</taxon>
        <taxon>Ascomycota</taxon>
        <taxon>Pezizomycotina</taxon>
        <taxon>Sordariomycetes</taxon>
        <taxon>Sordariomycetidae</taxon>
        <taxon>Sordariales</taxon>
        <taxon>Lasiosphaeriaceae</taxon>
        <taxon>Immersiella</taxon>
    </lineage>
</organism>
<comment type="caution">
    <text evidence="3">The sequence shown here is derived from an EMBL/GenBank/DDBJ whole genome shotgun (WGS) entry which is preliminary data.</text>
</comment>
<gene>
    <name evidence="3" type="ORF">B0T14DRAFT_159439</name>
</gene>